<keyword evidence="2" id="KW-1185">Reference proteome</keyword>
<gene>
    <name evidence="1" type="ORF">PACLA_8A011124</name>
</gene>
<dbReference type="EMBL" id="CACRXK020001243">
    <property type="protein sequence ID" value="CAB3987846.1"/>
    <property type="molecule type" value="Genomic_DNA"/>
</dbReference>
<dbReference type="AlphaFoldDB" id="A0A6S7GG83"/>
<sequence>MTNFSCGEPLKECPWNREIKPPLIEYCAHTTSRSSYLHPLDHPIWVRPPKSYRKGAVEEFAAQGIVPNLLPRIVLKTNKDTFLKNLKAAGPAGYRTVGQCAARTMGKSLKEQALQ</sequence>
<proteinExistence type="predicted"/>
<evidence type="ECO:0000313" key="2">
    <source>
        <dbReference type="Proteomes" id="UP001152795"/>
    </source>
</evidence>
<organism evidence="1 2">
    <name type="scientific">Paramuricea clavata</name>
    <name type="common">Red gorgonian</name>
    <name type="synonym">Violescent sea-whip</name>
    <dbReference type="NCBI Taxonomy" id="317549"/>
    <lineage>
        <taxon>Eukaryota</taxon>
        <taxon>Metazoa</taxon>
        <taxon>Cnidaria</taxon>
        <taxon>Anthozoa</taxon>
        <taxon>Octocorallia</taxon>
        <taxon>Malacalcyonacea</taxon>
        <taxon>Plexauridae</taxon>
        <taxon>Paramuricea</taxon>
    </lineage>
</organism>
<evidence type="ECO:0000313" key="1">
    <source>
        <dbReference type="EMBL" id="CAB3987846.1"/>
    </source>
</evidence>
<protein>
    <submittedName>
        <fullName evidence="1">Uncharacterized protein</fullName>
    </submittedName>
</protein>
<reference evidence="1" key="1">
    <citation type="submission" date="2020-04" db="EMBL/GenBank/DDBJ databases">
        <authorList>
            <person name="Alioto T."/>
            <person name="Alioto T."/>
            <person name="Gomez Garrido J."/>
        </authorList>
    </citation>
    <scope>NUCLEOTIDE SEQUENCE</scope>
    <source>
        <strain evidence="1">A484AB</strain>
    </source>
</reference>
<comment type="caution">
    <text evidence="1">The sequence shown here is derived from an EMBL/GenBank/DDBJ whole genome shotgun (WGS) entry which is preliminary data.</text>
</comment>
<dbReference type="Proteomes" id="UP001152795">
    <property type="component" value="Unassembled WGS sequence"/>
</dbReference>
<name>A0A6S7GG83_PARCT</name>
<accession>A0A6S7GG83</accession>